<feature type="region of interest" description="Disordered" evidence="1">
    <location>
        <begin position="61"/>
        <end position="118"/>
    </location>
</feature>
<feature type="region of interest" description="Disordered" evidence="1">
    <location>
        <begin position="1"/>
        <end position="33"/>
    </location>
</feature>
<organism evidence="2 3">
    <name type="scientific">Meganyctiphanes norvegica</name>
    <name type="common">Northern krill</name>
    <name type="synonym">Thysanopoda norvegica</name>
    <dbReference type="NCBI Taxonomy" id="48144"/>
    <lineage>
        <taxon>Eukaryota</taxon>
        <taxon>Metazoa</taxon>
        <taxon>Ecdysozoa</taxon>
        <taxon>Arthropoda</taxon>
        <taxon>Crustacea</taxon>
        <taxon>Multicrustacea</taxon>
        <taxon>Malacostraca</taxon>
        <taxon>Eumalacostraca</taxon>
        <taxon>Eucarida</taxon>
        <taxon>Euphausiacea</taxon>
        <taxon>Euphausiidae</taxon>
        <taxon>Meganyctiphanes</taxon>
    </lineage>
</organism>
<evidence type="ECO:0000313" key="3">
    <source>
        <dbReference type="Proteomes" id="UP001497623"/>
    </source>
</evidence>
<feature type="compositionally biased region" description="Basic and acidic residues" evidence="1">
    <location>
        <begin position="11"/>
        <end position="27"/>
    </location>
</feature>
<feature type="non-terminal residue" evidence="2">
    <location>
        <position position="118"/>
    </location>
</feature>
<sequence>MSDSPAGELVLSEKSRTPSPKPPRDGPPDPPVVRVASVGHYWVRLEWGDAEAEAELAAEATKAAKVVGPVDDEETPREEEEENDGYDDYLELAYRKEKVVDYDQDEDEDDGPLEELID</sequence>
<gene>
    <name evidence="2" type="ORF">MNOR_LOCUS15203</name>
</gene>
<comment type="caution">
    <text evidence="2">The sequence shown here is derived from an EMBL/GenBank/DDBJ whole genome shotgun (WGS) entry which is preliminary data.</text>
</comment>
<accession>A0AAV2QQT0</accession>
<dbReference type="Proteomes" id="UP001497623">
    <property type="component" value="Unassembled WGS sequence"/>
</dbReference>
<evidence type="ECO:0000256" key="1">
    <source>
        <dbReference type="SAM" id="MobiDB-lite"/>
    </source>
</evidence>
<feature type="compositionally biased region" description="Acidic residues" evidence="1">
    <location>
        <begin position="70"/>
        <end position="90"/>
    </location>
</feature>
<name>A0AAV2QQT0_MEGNR</name>
<keyword evidence="3" id="KW-1185">Reference proteome</keyword>
<dbReference type="EMBL" id="CAXKWB010009414">
    <property type="protein sequence ID" value="CAL4094668.1"/>
    <property type="molecule type" value="Genomic_DNA"/>
</dbReference>
<reference evidence="2 3" key="1">
    <citation type="submission" date="2024-05" db="EMBL/GenBank/DDBJ databases">
        <authorList>
            <person name="Wallberg A."/>
        </authorList>
    </citation>
    <scope>NUCLEOTIDE SEQUENCE [LARGE SCALE GENOMIC DNA]</scope>
</reference>
<dbReference type="AlphaFoldDB" id="A0AAV2QQT0"/>
<evidence type="ECO:0000313" key="2">
    <source>
        <dbReference type="EMBL" id="CAL4094668.1"/>
    </source>
</evidence>
<proteinExistence type="predicted"/>
<protein>
    <submittedName>
        <fullName evidence="2">Uncharacterized protein</fullName>
    </submittedName>
</protein>
<feature type="compositionally biased region" description="Acidic residues" evidence="1">
    <location>
        <begin position="102"/>
        <end position="118"/>
    </location>
</feature>